<accession>A0A7V0I9L9</accession>
<dbReference type="InterPro" id="IPR023576">
    <property type="entry name" value="UbiE/COQ5_MeTrFase_CS"/>
</dbReference>
<proteinExistence type="predicted"/>
<dbReference type="InterPro" id="IPR029063">
    <property type="entry name" value="SAM-dependent_MTases_sf"/>
</dbReference>
<protein>
    <submittedName>
        <fullName evidence="4">Methyltransferase domain-containing protein</fullName>
    </submittedName>
</protein>
<reference evidence="4" key="1">
    <citation type="journal article" date="2020" name="mSystems">
        <title>Genome- and Community-Level Interaction Insights into Carbon Utilization and Element Cycling Functions of Hydrothermarchaeota in Hydrothermal Sediment.</title>
        <authorList>
            <person name="Zhou Z."/>
            <person name="Liu Y."/>
            <person name="Xu W."/>
            <person name="Pan J."/>
            <person name="Luo Z.H."/>
            <person name="Li M."/>
        </authorList>
    </citation>
    <scope>NUCLEOTIDE SEQUENCE [LARGE SCALE GENOMIC DNA]</scope>
    <source>
        <strain evidence="4">HyVt-113</strain>
    </source>
</reference>
<keyword evidence="1 4" id="KW-0489">Methyltransferase</keyword>
<gene>
    <name evidence="4" type="ORF">ENF30_00380</name>
</gene>
<sequence>MYEQSKNFVRQKFEHITRWYDFLNSLLSFGLDHYWRWQTVKYLKKKGIVLDLCAGTLPLTKALLRWGGFKGKIIALDFCLPILAYGYRSFKKKEILPVVGDAIDLPLKDKSVDAIMVAFGVRNFSD</sequence>
<evidence type="ECO:0000313" key="4">
    <source>
        <dbReference type="EMBL" id="HDD35236.1"/>
    </source>
</evidence>
<dbReference type="Pfam" id="PF01209">
    <property type="entry name" value="Ubie_methyltran"/>
    <property type="match status" value="1"/>
</dbReference>
<keyword evidence="2" id="KW-0808">Transferase</keyword>
<dbReference type="EMBL" id="DQWQ01000019">
    <property type="protein sequence ID" value="HDD35236.1"/>
    <property type="molecule type" value="Genomic_DNA"/>
</dbReference>
<evidence type="ECO:0000256" key="3">
    <source>
        <dbReference type="ARBA" id="ARBA00022691"/>
    </source>
</evidence>
<dbReference type="SUPFAM" id="SSF53335">
    <property type="entry name" value="S-adenosyl-L-methionine-dependent methyltransferases"/>
    <property type="match status" value="1"/>
</dbReference>
<evidence type="ECO:0000256" key="2">
    <source>
        <dbReference type="ARBA" id="ARBA00022679"/>
    </source>
</evidence>
<dbReference type="Gene3D" id="3.40.50.150">
    <property type="entry name" value="Vaccinia Virus protein VP39"/>
    <property type="match status" value="1"/>
</dbReference>
<dbReference type="GO" id="GO:0008168">
    <property type="term" value="F:methyltransferase activity"/>
    <property type="evidence" value="ECO:0007669"/>
    <property type="project" value="UniProtKB-KW"/>
</dbReference>
<dbReference type="GO" id="GO:0032259">
    <property type="term" value="P:methylation"/>
    <property type="evidence" value="ECO:0007669"/>
    <property type="project" value="UniProtKB-KW"/>
</dbReference>
<feature type="non-terminal residue" evidence="4">
    <location>
        <position position="126"/>
    </location>
</feature>
<dbReference type="Proteomes" id="UP000885706">
    <property type="component" value="Unassembled WGS sequence"/>
</dbReference>
<organism evidence="4">
    <name type="scientific">Desulfofervidus auxilii</name>
    <dbReference type="NCBI Taxonomy" id="1621989"/>
    <lineage>
        <taxon>Bacteria</taxon>
        <taxon>Pseudomonadati</taxon>
        <taxon>Thermodesulfobacteriota</taxon>
        <taxon>Candidatus Desulfofervidia</taxon>
        <taxon>Candidatus Desulfofervidales</taxon>
        <taxon>Candidatus Desulfofervidaceae</taxon>
        <taxon>Candidatus Desulfofervidus</taxon>
    </lineage>
</organism>
<dbReference type="AlphaFoldDB" id="A0A7V0I9L9"/>
<name>A0A7V0I9L9_DESA2</name>
<keyword evidence="3" id="KW-0949">S-adenosyl-L-methionine</keyword>
<comment type="caution">
    <text evidence="4">The sequence shown here is derived from an EMBL/GenBank/DDBJ whole genome shotgun (WGS) entry which is preliminary data.</text>
</comment>
<evidence type="ECO:0000256" key="1">
    <source>
        <dbReference type="ARBA" id="ARBA00022603"/>
    </source>
</evidence>
<dbReference type="PROSITE" id="PS01183">
    <property type="entry name" value="UBIE_1"/>
    <property type="match status" value="1"/>
</dbReference>